<dbReference type="OrthoDB" id="7030930at2"/>
<dbReference type="AlphaFoldDB" id="A0A2S7DAI6"/>
<reference evidence="2 3" key="1">
    <citation type="submission" date="2016-08" db="EMBL/GenBank/DDBJ databases">
        <authorList>
            <person name="Seilhamer J.J."/>
        </authorList>
    </citation>
    <scope>NUCLEOTIDE SEQUENCE [LARGE SCALE GENOMIC DNA]</scope>
    <source>
        <strain evidence="2 3">CFBP4644</strain>
    </source>
</reference>
<name>A0A2S7DAI6_9XANT</name>
<feature type="transmembrane region" description="Helical" evidence="1">
    <location>
        <begin position="38"/>
        <end position="58"/>
    </location>
</feature>
<comment type="caution">
    <text evidence="2">The sequence shown here is derived from an EMBL/GenBank/DDBJ whole genome shotgun (WGS) entry which is preliminary data.</text>
</comment>
<keyword evidence="1" id="KW-1133">Transmembrane helix</keyword>
<dbReference type="Proteomes" id="UP000239865">
    <property type="component" value="Unassembled WGS sequence"/>
</dbReference>
<evidence type="ECO:0000313" key="2">
    <source>
        <dbReference type="EMBL" id="PPU70826.1"/>
    </source>
</evidence>
<accession>A0A2S7DAI6</accession>
<evidence type="ECO:0000313" key="3">
    <source>
        <dbReference type="Proteomes" id="UP000239865"/>
    </source>
</evidence>
<proteinExistence type="predicted"/>
<evidence type="ECO:0000256" key="1">
    <source>
        <dbReference type="SAM" id="Phobius"/>
    </source>
</evidence>
<keyword evidence="1" id="KW-0472">Membrane</keyword>
<protein>
    <submittedName>
        <fullName evidence="2">Uncharacterized protein</fullName>
    </submittedName>
</protein>
<feature type="transmembrane region" description="Helical" evidence="1">
    <location>
        <begin position="65"/>
        <end position="83"/>
    </location>
</feature>
<organism evidence="2 3">
    <name type="scientific">Xanthomonas melonis</name>
    <dbReference type="NCBI Taxonomy" id="56456"/>
    <lineage>
        <taxon>Bacteria</taxon>
        <taxon>Pseudomonadati</taxon>
        <taxon>Pseudomonadota</taxon>
        <taxon>Gammaproteobacteria</taxon>
        <taxon>Lysobacterales</taxon>
        <taxon>Lysobacteraceae</taxon>
        <taxon>Xanthomonas</taxon>
    </lineage>
</organism>
<dbReference type="RefSeq" id="WP_104588694.1">
    <property type="nucleotide sequence ID" value="NZ_JAJGQH010000019.1"/>
</dbReference>
<sequence length="129" mass="13896">MNMRTARLLLVLVGVVLPYAARLPRGLDWLAQYTDVSLGGWLFFAAFNAIAWGALVAISFAYRRPVALLIPCGLGYGALAWAHSTLDLRADAQSAVALIFIPIYALLPIGVGGALGCLLDRKLRRIATQ</sequence>
<dbReference type="EMBL" id="MDEH01000015">
    <property type="protein sequence ID" value="PPU70826.1"/>
    <property type="molecule type" value="Genomic_DNA"/>
</dbReference>
<feature type="transmembrane region" description="Helical" evidence="1">
    <location>
        <begin position="95"/>
        <end position="119"/>
    </location>
</feature>
<keyword evidence="1" id="KW-0812">Transmembrane</keyword>
<gene>
    <name evidence="2" type="ORF">XmelCFBP4644_18580</name>
</gene>